<comment type="caution">
    <text evidence="1">The sequence shown here is derived from an EMBL/GenBank/DDBJ whole genome shotgun (WGS) entry which is preliminary data.</text>
</comment>
<evidence type="ECO:0000313" key="1">
    <source>
        <dbReference type="EMBL" id="MFD1328008.1"/>
    </source>
</evidence>
<proteinExistence type="predicted"/>
<protein>
    <recommendedName>
        <fullName evidence="3">Maleylacetoacetate isomerase</fullName>
    </recommendedName>
</protein>
<accession>A0ABW3YVU3</accession>
<dbReference type="RefSeq" id="WP_374837480.1">
    <property type="nucleotide sequence ID" value="NZ_JBHEEW010000005.1"/>
</dbReference>
<reference evidence="2" key="1">
    <citation type="journal article" date="2019" name="Int. J. Syst. Evol. Microbiol.">
        <title>The Global Catalogue of Microorganisms (GCM) 10K type strain sequencing project: providing services to taxonomists for standard genome sequencing and annotation.</title>
        <authorList>
            <consortium name="The Broad Institute Genomics Platform"/>
            <consortium name="The Broad Institute Genome Sequencing Center for Infectious Disease"/>
            <person name="Wu L."/>
            <person name="Ma J."/>
        </authorList>
    </citation>
    <scope>NUCLEOTIDE SEQUENCE [LARGE SCALE GENOMIC DNA]</scope>
    <source>
        <strain evidence="2">CCUG 55609</strain>
    </source>
</reference>
<dbReference type="EMBL" id="JBHTNF010000004">
    <property type="protein sequence ID" value="MFD1328008.1"/>
    <property type="molecule type" value="Genomic_DNA"/>
</dbReference>
<organism evidence="1 2">
    <name type="scientific">Mycoplana ramosa</name>
    <name type="common">Mycoplana bullata</name>
    <dbReference type="NCBI Taxonomy" id="40837"/>
    <lineage>
        <taxon>Bacteria</taxon>
        <taxon>Pseudomonadati</taxon>
        <taxon>Pseudomonadota</taxon>
        <taxon>Alphaproteobacteria</taxon>
        <taxon>Hyphomicrobiales</taxon>
        <taxon>Rhizobiaceae</taxon>
        <taxon>Mycoplana</taxon>
    </lineage>
</organism>
<evidence type="ECO:0000313" key="2">
    <source>
        <dbReference type="Proteomes" id="UP001597173"/>
    </source>
</evidence>
<dbReference type="Gene3D" id="1.20.1050.10">
    <property type="match status" value="1"/>
</dbReference>
<dbReference type="Proteomes" id="UP001597173">
    <property type="component" value="Unassembled WGS sequence"/>
</dbReference>
<evidence type="ECO:0008006" key="3">
    <source>
        <dbReference type="Google" id="ProtNLM"/>
    </source>
</evidence>
<sequence>MLADICLIPQLASATRFNVDISDLTRLAEIRAACNALDAFTRAAPDAQPDAE</sequence>
<keyword evidence="2" id="KW-1185">Reference proteome</keyword>
<dbReference type="SUPFAM" id="SSF47616">
    <property type="entry name" value="GST C-terminal domain-like"/>
    <property type="match status" value="1"/>
</dbReference>
<dbReference type="InterPro" id="IPR036282">
    <property type="entry name" value="Glutathione-S-Trfase_C_sf"/>
</dbReference>
<gene>
    <name evidence="1" type="ORF">ACFQ33_08895</name>
</gene>
<name>A0ABW3YVU3_MYCRA</name>